<sequence length="157" mass="18162">MVRKRLTLLIIILILSFSSNVFAIPMNERLLIVDGEQHGISYQIFKTNEHYVIRFYKEEENIFKCLITELEINLEIENGKLLSVAPTGKLENNRSTYKFSSRKGLNKQLEDKGVFLIFKFIPEENCLGKLTFSITEYTSVSKTSVTRQSNLITFSLQ</sequence>
<evidence type="ECO:0000313" key="1">
    <source>
        <dbReference type="EMBL" id="SES76438.1"/>
    </source>
</evidence>
<evidence type="ECO:0000313" key="2">
    <source>
        <dbReference type="Proteomes" id="UP000243819"/>
    </source>
</evidence>
<organism evidence="1 2">
    <name type="scientific">Anaerobranca gottschalkii DSM 13577</name>
    <dbReference type="NCBI Taxonomy" id="1120990"/>
    <lineage>
        <taxon>Bacteria</taxon>
        <taxon>Bacillati</taxon>
        <taxon>Bacillota</taxon>
        <taxon>Clostridia</taxon>
        <taxon>Eubacteriales</taxon>
        <taxon>Proteinivoracaceae</taxon>
        <taxon>Anaerobranca</taxon>
    </lineage>
</organism>
<reference evidence="2" key="1">
    <citation type="submission" date="2016-10" db="EMBL/GenBank/DDBJ databases">
        <authorList>
            <person name="Varghese N."/>
            <person name="Submissions S."/>
        </authorList>
    </citation>
    <scope>NUCLEOTIDE SEQUENCE [LARGE SCALE GENOMIC DNA]</scope>
    <source>
        <strain evidence="2">DSM 13577</strain>
    </source>
</reference>
<proteinExistence type="predicted"/>
<keyword evidence="2" id="KW-1185">Reference proteome</keyword>
<accession>A0A1H9Z4L1</accession>
<dbReference type="OrthoDB" id="9829187at2"/>
<gene>
    <name evidence="1" type="ORF">SAMN03080614_100674</name>
</gene>
<dbReference type="EMBL" id="FOIF01000006">
    <property type="protein sequence ID" value="SES76438.1"/>
    <property type="molecule type" value="Genomic_DNA"/>
</dbReference>
<dbReference type="STRING" id="1120990.SAMN03080614_100674"/>
<dbReference type="AlphaFoldDB" id="A0A1H9Z4L1"/>
<dbReference type="Proteomes" id="UP000243819">
    <property type="component" value="Unassembled WGS sequence"/>
</dbReference>
<protein>
    <submittedName>
        <fullName evidence="1">Uncharacterized protein</fullName>
    </submittedName>
</protein>
<dbReference type="RefSeq" id="WP_091349142.1">
    <property type="nucleotide sequence ID" value="NZ_FOIF01000006.1"/>
</dbReference>
<name>A0A1H9Z4L1_9FIRM</name>